<sequence>MWLRVCLSVFVTRDVARPGDDGLLACLLACCVPCHLRYCYGYWPPRPCTSKHLHGDPYHLCYTPRFPLRHVLRRRSQRPAATYMV</sequence>
<dbReference type="AlphaFoldDB" id="A0A2V1DX45"/>
<dbReference type="EMBL" id="KZ805342">
    <property type="protein sequence ID" value="PVI02502.1"/>
    <property type="molecule type" value="Genomic_DNA"/>
</dbReference>
<dbReference type="Proteomes" id="UP000244855">
    <property type="component" value="Unassembled WGS sequence"/>
</dbReference>
<evidence type="ECO:0000313" key="1">
    <source>
        <dbReference type="EMBL" id="PVI02502.1"/>
    </source>
</evidence>
<organism evidence="1 2">
    <name type="scientific">Periconia macrospinosa</name>
    <dbReference type="NCBI Taxonomy" id="97972"/>
    <lineage>
        <taxon>Eukaryota</taxon>
        <taxon>Fungi</taxon>
        <taxon>Dikarya</taxon>
        <taxon>Ascomycota</taxon>
        <taxon>Pezizomycotina</taxon>
        <taxon>Dothideomycetes</taxon>
        <taxon>Pleosporomycetidae</taxon>
        <taxon>Pleosporales</taxon>
        <taxon>Massarineae</taxon>
        <taxon>Periconiaceae</taxon>
        <taxon>Periconia</taxon>
    </lineage>
</organism>
<accession>A0A2V1DX45</accession>
<evidence type="ECO:0000313" key="2">
    <source>
        <dbReference type="Proteomes" id="UP000244855"/>
    </source>
</evidence>
<proteinExistence type="predicted"/>
<protein>
    <submittedName>
        <fullName evidence="1">Uncharacterized protein</fullName>
    </submittedName>
</protein>
<keyword evidence="2" id="KW-1185">Reference proteome</keyword>
<reference evidence="1 2" key="1">
    <citation type="journal article" date="2018" name="Sci. Rep.">
        <title>Comparative genomics provides insights into the lifestyle and reveals functional heterogeneity of dark septate endophytic fungi.</title>
        <authorList>
            <person name="Knapp D.G."/>
            <person name="Nemeth J.B."/>
            <person name="Barry K."/>
            <person name="Hainaut M."/>
            <person name="Henrissat B."/>
            <person name="Johnson J."/>
            <person name="Kuo A."/>
            <person name="Lim J.H.P."/>
            <person name="Lipzen A."/>
            <person name="Nolan M."/>
            <person name="Ohm R.A."/>
            <person name="Tamas L."/>
            <person name="Grigoriev I.V."/>
            <person name="Spatafora J.W."/>
            <person name="Nagy L.G."/>
            <person name="Kovacs G.M."/>
        </authorList>
    </citation>
    <scope>NUCLEOTIDE SEQUENCE [LARGE SCALE GENOMIC DNA]</scope>
    <source>
        <strain evidence="1 2">DSE2036</strain>
    </source>
</reference>
<name>A0A2V1DX45_9PLEO</name>
<gene>
    <name evidence="1" type="ORF">DM02DRAFT_302045</name>
</gene>